<proteinExistence type="predicted"/>
<sequence length="307" mass="32268">MAKKSKRGSGPRPGSNRAERVAARKARQAAAASGPARPFVGLAAECDLVALRAFVASATIAVSPQGAGVGTNAVSLATILPGAVQALTREAEGGGVEGLVGLQTEFDPADVTAELAGALLWASAAEAGAPYEPVADEDAPSLVDVLGADTTLDVTLHEDFGWWFSDQQDVSPDIAAMVEQASESILPTARISGDLVGAPWWVDAGERAHVRWVRPESEDDLMTALARLHAAEKLTLGEGSRFAGSFRTHGLLVPVFDLDNEMHPDEWIAPCARFEADLSEALADTGELTAAQRRSRDGIRGRQVTLR</sequence>
<accession>A0ABT1GXT9</accession>
<evidence type="ECO:0000259" key="2">
    <source>
        <dbReference type="Pfam" id="PF19348"/>
    </source>
</evidence>
<dbReference type="Pfam" id="PF19348">
    <property type="entry name" value="DUF5926"/>
    <property type="match status" value="1"/>
</dbReference>
<reference evidence="3 4" key="1">
    <citation type="submission" date="2022-06" db="EMBL/GenBank/DDBJ databases">
        <title>Genomic Encyclopedia of Archaeal and Bacterial Type Strains, Phase II (KMG-II): from individual species to whole genera.</title>
        <authorList>
            <person name="Goeker M."/>
        </authorList>
    </citation>
    <scope>NUCLEOTIDE SEQUENCE [LARGE SCALE GENOMIC DNA]</scope>
    <source>
        <strain evidence="3 4">DSM 45037</strain>
    </source>
</reference>
<feature type="region of interest" description="Disordered" evidence="1">
    <location>
        <begin position="1"/>
        <end position="27"/>
    </location>
</feature>
<dbReference type="InterPro" id="IPR045970">
    <property type="entry name" value="DUF5926"/>
</dbReference>
<feature type="domain" description="DUF5926" evidence="2">
    <location>
        <begin position="38"/>
        <end position="307"/>
    </location>
</feature>
<keyword evidence="4" id="KW-1185">Reference proteome</keyword>
<gene>
    <name evidence="3" type="ORF">LX12_000979</name>
</gene>
<dbReference type="EMBL" id="JAMTCG010000002">
    <property type="protein sequence ID" value="MCP2159800.1"/>
    <property type="molecule type" value="Genomic_DNA"/>
</dbReference>
<organism evidence="3 4">
    <name type="scientific">Williamsia serinedens</name>
    <dbReference type="NCBI Taxonomy" id="391736"/>
    <lineage>
        <taxon>Bacteria</taxon>
        <taxon>Bacillati</taxon>
        <taxon>Actinomycetota</taxon>
        <taxon>Actinomycetes</taxon>
        <taxon>Mycobacteriales</taxon>
        <taxon>Nocardiaceae</taxon>
        <taxon>Williamsia</taxon>
    </lineage>
</organism>
<evidence type="ECO:0000313" key="3">
    <source>
        <dbReference type="EMBL" id="MCP2159800.1"/>
    </source>
</evidence>
<dbReference type="RefSeq" id="WP_253653403.1">
    <property type="nucleotide sequence ID" value="NZ_BAAAOE010000001.1"/>
</dbReference>
<evidence type="ECO:0000313" key="4">
    <source>
        <dbReference type="Proteomes" id="UP001205740"/>
    </source>
</evidence>
<evidence type="ECO:0000256" key="1">
    <source>
        <dbReference type="SAM" id="MobiDB-lite"/>
    </source>
</evidence>
<name>A0ABT1GXT9_9NOCA</name>
<protein>
    <recommendedName>
        <fullName evidence="2">DUF5926 domain-containing protein</fullName>
    </recommendedName>
</protein>
<dbReference type="Proteomes" id="UP001205740">
    <property type="component" value="Unassembled WGS sequence"/>
</dbReference>
<comment type="caution">
    <text evidence="3">The sequence shown here is derived from an EMBL/GenBank/DDBJ whole genome shotgun (WGS) entry which is preliminary data.</text>
</comment>